<dbReference type="InterPro" id="IPR036291">
    <property type="entry name" value="NAD(P)-bd_dom_sf"/>
</dbReference>
<dbReference type="GO" id="GO:0016616">
    <property type="term" value="F:oxidoreductase activity, acting on the CH-OH group of donors, NAD or NADP as acceptor"/>
    <property type="evidence" value="ECO:0007669"/>
    <property type="project" value="TreeGrafter"/>
</dbReference>
<dbReference type="Pfam" id="PF00106">
    <property type="entry name" value="adh_short"/>
    <property type="match status" value="1"/>
</dbReference>
<dbReference type="AlphaFoldDB" id="A0A849BNX1"/>
<dbReference type="PRINTS" id="PR00081">
    <property type="entry name" value="GDHRDH"/>
</dbReference>
<sequence>MSRQYRNRSIAGRTVAVTGGARGIGRAIAAELSARGAAVVIGDIDSETASDTASALGLAGAFRLDVTDPASFAAFLDRTRDTVGPLDVLINNAGVMPLGLFTSEPDEITRRILDVNVYGVMLGTKIVLPHMLARGRGHCVNIASLAGENPTPGMATYCASKQAVLNFTDSMRREYRGRGVHFSAVLPTFTRTEMIAGTRAPFGLLAEPEDVARAIADLIARPRRRVTVTRSAGWLAAANKLTPRPIGEFMTRRLGIDHIFLEDVDQTARRTYDERLRRTR</sequence>
<comment type="similarity">
    <text evidence="1 3">Belongs to the short-chain dehydrogenases/reductases (SDR) family.</text>
</comment>
<dbReference type="SUPFAM" id="SSF51735">
    <property type="entry name" value="NAD(P)-binding Rossmann-fold domains"/>
    <property type="match status" value="1"/>
</dbReference>
<dbReference type="Proteomes" id="UP000586827">
    <property type="component" value="Unassembled WGS sequence"/>
</dbReference>
<keyword evidence="5" id="KW-1185">Reference proteome</keyword>
<dbReference type="PRINTS" id="PR00080">
    <property type="entry name" value="SDRFAMILY"/>
</dbReference>
<organism evidence="4 5">
    <name type="scientific">Nocardia uniformis</name>
    <dbReference type="NCBI Taxonomy" id="53432"/>
    <lineage>
        <taxon>Bacteria</taxon>
        <taxon>Bacillati</taxon>
        <taxon>Actinomycetota</taxon>
        <taxon>Actinomycetes</taxon>
        <taxon>Mycobacteriales</taxon>
        <taxon>Nocardiaceae</taxon>
        <taxon>Nocardia</taxon>
    </lineage>
</organism>
<keyword evidence="2" id="KW-0560">Oxidoreductase</keyword>
<dbReference type="PANTHER" id="PTHR24322:SF736">
    <property type="entry name" value="RETINOL DEHYDROGENASE 10"/>
    <property type="match status" value="1"/>
</dbReference>
<comment type="caution">
    <text evidence="4">The sequence shown here is derived from an EMBL/GenBank/DDBJ whole genome shotgun (WGS) entry which is preliminary data.</text>
</comment>
<evidence type="ECO:0000313" key="4">
    <source>
        <dbReference type="EMBL" id="NNH68412.1"/>
    </source>
</evidence>
<dbReference type="NCBIfam" id="NF005878">
    <property type="entry name" value="PRK07825.1"/>
    <property type="match status" value="1"/>
</dbReference>
<dbReference type="RefSeq" id="WP_067520722.1">
    <property type="nucleotide sequence ID" value="NZ_JABELX010000001.1"/>
</dbReference>
<dbReference type="InterPro" id="IPR002347">
    <property type="entry name" value="SDR_fam"/>
</dbReference>
<protein>
    <submittedName>
        <fullName evidence="4">SDR family oxidoreductase</fullName>
    </submittedName>
</protein>
<accession>A0A849BNX1</accession>
<name>A0A849BNX1_9NOCA</name>
<evidence type="ECO:0000256" key="3">
    <source>
        <dbReference type="RuleBase" id="RU000363"/>
    </source>
</evidence>
<dbReference type="EMBL" id="JABELX010000001">
    <property type="protein sequence ID" value="NNH68412.1"/>
    <property type="molecule type" value="Genomic_DNA"/>
</dbReference>
<evidence type="ECO:0000256" key="1">
    <source>
        <dbReference type="ARBA" id="ARBA00006484"/>
    </source>
</evidence>
<dbReference type="Gene3D" id="3.40.50.720">
    <property type="entry name" value="NAD(P)-binding Rossmann-like Domain"/>
    <property type="match status" value="1"/>
</dbReference>
<dbReference type="FunFam" id="3.40.50.720:FF:000084">
    <property type="entry name" value="Short-chain dehydrogenase reductase"/>
    <property type="match status" value="1"/>
</dbReference>
<dbReference type="CDD" id="cd05233">
    <property type="entry name" value="SDR_c"/>
    <property type="match status" value="1"/>
</dbReference>
<evidence type="ECO:0000256" key="2">
    <source>
        <dbReference type="ARBA" id="ARBA00023002"/>
    </source>
</evidence>
<dbReference type="PANTHER" id="PTHR24322">
    <property type="entry name" value="PKSB"/>
    <property type="match status" value="1"/>
</dbReference>
<proteinExistence type="inferred from homology"/>
<dbReference type="PROSITE" id="PS00061">
    <property type="entry name" value="ADH_SHORT"/>
    <property type="match status" value="1"/>
</dbReference>
<reference evidence="4 5" key="1">
    <citation type="submission" date="2020-05" db="EMBL/GenBank/DDBJ databases">
        <title>MicrobeNet Type strains.</title>
        <authorList>
            <person name="Nicholson A.C."/>
        </authorList>
    </citation>
    <scope>NUCLEOTIDE SEQUENCE [LARGE SCALE GENOMIC DNA]</scope>
    <source>
        <strain evidence="4 5">JCM 3224</strain>
    </source>
</reference>
<gene>
    <name evidence="4" type="ORF">HLB23_00680</name>
</gene>
<evidence type="ECO:0000313" key="5">
    <source>
        <dbReference type="Proteomes" id="UP000586827"/>
    </source>
</evidence>
<dbReference type="InterPro" id="IPR020904">
    <property type="entry name" value="Sc_DH/Rdtase_CS"/>
</dbReference>